<feature type="chain" id="PRO_5034398007" evidence="1">
    <location>
        <begin position="24"/>
        <end position="345"/>
    </location>
</feature>
<keyword evidence="2" id="KW-1185">Reference proteome</keyword>
<feature type="signal peptide" evidence="1">
    <location>
        <begin position="1"/>
        <end position="23"/>
    </location>
</feature>
<evidence type="ECO:0000313" key="3">
    <source>
        <dbReference type="RefSeq" id="XP_022319698.1"/>
    </source>
</evidence>
<proteinExistence type="predicted"/>
<keyword evidence="1" id="KW-0732">Signal</keyword>
<evidence type="ECO:0000313" key="2">
    <source>
        <dbReference type="Proteomes" id="UP000694844"/>
    </source>
</evidence>
<sequence>MVINKLFGYLLLLILTRGVHVKASSILISNNTMSWQDAVEFCAKEGRTLRQARFGLDEQQSDRSWTRIYEMERFVTLIGCFKFTEVQTSNTTGKECPRKCLNQKPFMFAENIKDKKECVCVSGSLPESHTGPCIRGLHILVFGLNETKSSNDNCVQLKCNSGTTTLWSVKCQEKADLFCNKTLIPGNFTWRVAAEECKKNYGLLRDVNIKTICKTGLRRTWFGFGSVDSEESYNNYKNPEVMHLQPKQCLSCDSEKCKLEDCSKPRIAICEPKSRNTSQETTYIISGKSNNTILQWTTRTYVKVSKRTIGNYSKGGLFTTETVISSNKSPEDVYLLLLSLHFNPI</sequence>
<name>A0A8B8CV60_CRAVI</name>
<dbReference type="RefSeq" id="XP_022319698.1">
    <property type="nucleotide sequence ID" value="XM_022463990.1"/>
</dbReference>
<dbReference type="KEGG" id="cvn:111122312"/>
<reference evidence="3" key="1">
    <citation type="submission" date="2025-08" db="UniProtKB">
        <authorList>
            <consortium name="RefSeq"/>
        </authorList>
    </citation>
    <scope>IDENTIFICATION</scope>
    <source>
        <tissue evidence="3">Whole sample</tissue>
    </source>
</reference>
<dbReference type="Proteomes" id="UP000694844">
    <property type="component" value="Chromosome 2"/>
</dbReference>
<protein>
    <submittedName>
        <fullName evidence="3">Uncharacterized protein LOC111122312</fullName>
    </submittedName>
</protein>
<dbReference type="AlphaFoldDB" id="A0A8B8CV60"/>
<organism evidence="2 3">
    <name type="scientific">Crassostrea virginica</name>
    <name type="common">Eastern oyster</name>
    <dbReference type="NCBI Taxonomy" id="6565"/>
    <lineage>
        <taxon>Eukaryota</taxon>
        <taxon>Metazoa</taxon>
        <taxon>Spiralia</taxon>
        <taxon>Lophotrochozoa</taxon>
        <taxon>Mollusca</taxon>
        <taxon>Bivalvia</taxon>
        <taxon>Autobranchia</taxon>
        <taxon>Pteriomorphia</taxon>
        <taxon>Ostreida</taxon>
        <taxon>Ostreoidea</taxon>
        <taxon>Ostreidae</taxon>
        <taxon>Crassostrea</taxon>
    </lineage>
</organism>
<gene>
    <name evidence="3" type="primary">LOC111122312</name>
</gene>
<dbReference type="GeneID" id="111122312"/>
<accession>A0A8B8CV60</accession>
<evidence type="ECO:0000256" key="1">
    <source>
        <dbReference type="SAM" id="SignalP"/>
    </source>
</evidence>